<feature type="region of interest" description="Disordered" evidence="1">
    <location>
        <begin position="24"/>
        <end position="44"/>
    </location>
</feature>
<gene>
    <name evidence="2" type="ORF">3FN_27</name>
</gene>
<feature type="region of interest" description="Disordered" evidence="1">
    <location>
        <begin position="98"/>
        <end position="122"/>
    </location>
</feature>
<proteinExistence type="predicted"/>
<protein>
    <submittedName>
        <fullName evidence="2">Uncharacterized protein</fullName>
    </submittedName>
</protein>
<dbReference type="AlphaFoldDB" id="A9LGX9"/>
<name>A9LGX9_9BACT</name>
<feature type="non-terminal residue" evidence="2">
    <location>
        <position position="229"/>
    </location>
</feature>
<accession>A9LGX9</accession>
<reference evidence="2" key="1">
    <citation type="journal article" date="2007" name="ISME J.">
        <title>Fosmids of novel marine Planctomycetes from the Namibian and Oregon coast upwelling systems and their cross-comparison with planctomycete genomes.</title>
        <authorList>
            <person name="Woebken D."/>
            <person name="Teeling H."/>
            <person name="Wecker P."/>
            <person name="Dumitriu A."/>
            <person name="Kostadinov I."/>
            <person name="DeLong E.F."/>
            <person name="Amann R."/>
            <person name="Gloeckner F.O."/>
        </authorList>
    </citation>
    <scope>NUCLEOTIDE SEQUENCE</scope>
</reference>
<evidence type="ECO:0000313" key="2">
    <source>
        <dbReference type="EMBL" id="ABX10650.1"/>
    </source>
</evidence>
<evidence type="ECO:0000256" key="1">
    <source>
        <dbReference type="SAM" id="MobiDB-lite"/>
    </source>
</evidence>
<dbReference type="EMBL" id="EF591886">
    <property type="protein sequence ID" value="ABX10650.1"/>
    <property type="molecule type" value="Genomic_DNA"/>
</dbReference>
<organism evidence="2">
    <name type="scientific">uncultured planctomycete 3FN</name>
    <dbReference type="NCBI Taxonomy" id="455066"/>
    <lineage>
        <taxon>Bacteria</taxon>
        <taxon>Pseudomonadati</taxon>
        <taxon>Planctomycetota</taxon>
        <taxon>Planctomycetia</taxon>
        <taxon>Planctomycetales</taxon>
        <taxon>environmental samples</taxon>
    </lineage>
</organism>
<sequence>MRPTRPVAAPLPERANRHACTLGFGPSGAADHPPPTSKTIRGPRTMDQCTSFLRTARTAWLFSATFLLFGAQTASAQSDSVTDNFEDEEWEFIHNWPKSSHNVDKQRRQPAGGSKNGYWSESMKRGQPDFISRVETPAGGLPGSKGALLMRTLYSGIPDAKTGGYQQDDLIFNAAQHTGVLPVGATPSTVVRVFVPPFKKWEQRTGTTFGFRAAVNSTTYKRRRSFLSI</sequence>